<accession>A0AAD9J3R1</accession>
<protein>
    <submittedName>
        <fullName evidence="1">Uncharacterized protein</fullName>
    </submittedName>
</protein>
<comment type="caution">
    <text evidence="1">The sequence shown here is derived from an EMBL/GenBank/DDBJ whole genome shotgun (WGS) entry which is preliminary data.</text>
</comment>
<organism evidence="1 2">
    <name type="scientific">Ridgeia piscesae</name>
    <name type="common">Tubeworm</name>
    <dbReference type="NCBI Taxonomy" id="27915"/>
    <lineage>
        <taxon>Eukaryota</taxon>
        <taxon>Metazoa</taxon>
        <taxon>Spiralia</taxon>
        <taxon>Lophotrochozoa</taxon>
        <taxon>Annelida</taxon>
        <taxon>Polychaeta</taxon>
        <taxon>Sedentaria</taxon>
        <taxon>Canalipalpata</taxon>
        <taxon>Sabellida</taxon>
        <taxon>Siboglinidae</taxon>
        <taxon>Ridgeia</taxon>
    </lineage>
</organism>
<keyword evidence="2" id="KW-1185">Reference proteome</keyword>
<name>A0AAD9J3R1_RIDPI</name>
<evidence type="ECO:0000313" key="1">
    <source>
        <dbReference type="EMBL" id="KAK2146082.1"/>
    </source>
</evidence>
<dbReference type="AlphaFoldDB" id="A0AAD9J3R1"/>
<evidence type="ECO:0000313" key="2">
    <source>
        <dbReference type="Proteomes" id="UP001209878"/>
    </source>
</evidence>
<dbReference type="Proteomes" id="UP001209878">
    <property type="component" value="Unassembled WGS sequence"/>
</dbReference>
<proteinExistence type="predicted"/>
<gene>
    <name evidence="1" type="ORF">NP493_3769g00003</name>
</gene>
<dbReference type="EMBL" id="JAODUO010003758">
    <property type="protein sequence ID" value="KAK2146082.1"/>
    <property type="molecule type" value="Genomic_DNA"/>
</dbReference>
<reference evidence="1" key="1">
    <citation type="journal article" date="2023" name="Mol. Biol. Evol.">
        <title>Third-Generation Sequencing Reveals the Adaptive Role of the Epigenome in Three Deep-Sea Polychaetes.</title>
        <authorList>
            <person name="Perez M."/>
            <person name="Aroh O."/>
            <person name="Sun Y."/>
            <person name="Lan Y."/>
            <person name="Juniper S.K."/>
            <person name="Young C.R."/>
            <person name="Angers B."/>
            <person name="Qian P.Y."/>
        </authorList>
    </citation>
    <scope>NUCLEOTIDE SEQUENCE</scope>
    <source>
        <strain evidence="1">R07B-5</strain>
    </source>
</reference>
<sequence>MRIRMGNTQLIEVNWLLSTTLARTLIQSTSKNHQPVLTTLRTGRRLVDVCAHENGLISKATVL</sequence>